<accession>A0A0F6AEC4</accession>
<protein>
    <submittedName>
        <fullName evidence="1">Uncharacterized protein</fullName>
    </submittedName>
</protein>
<evidence type="ECO:0000313" key="1">
    <source>
        <dbReference type="EMBL" id="KKE84161.1"/>
    </source>
</evidence>
<proteinExistence type="predicted"/>
<evidence type="ECO:0000313" key="2">
    <source>
        <dbReference type="Proteomes" id="UP000033434"/>
    </source>
</evidence>
<name>A0A0F6AEC4_9GAMM</name>
<reference evidence="1 2" key="1">
    <citation type="journal article" date="2015" name="BMC Genomics">
        <title>Genome mining reveals unlocked bioactive potential of marine Gram-negative bacteria.</title>
        <authorList>
            <person name="Machado H."/>
            <person name="Sonnenschein E.C."/>
            <person name="Melchiorsen J."/>
            <person name="Gram L."/>
        </authorList>
    </citation>
    <scope>NUCLEOTIDE SEQUENCE [LARGE SCALE GENOMIC DNA]</scope>
    <source>
        <strain evidence="1 2">S4054</strain>
    </source>
</reference>
<comment type="caution">
    <text evidence="1">The sequence shown here is derived from an EMBL/GenBank/DDBJ whole genome shotgun (WGS) entry which is preliminary data.</text>
</comment>
<sequence length="64" mass="6853">MERNSGDFFVMLTTQTGGYTPLVNSENEPDIARFETKEAAEAGAQNSVLGSAFGFEVFEIGCGL</sequence>
<dbReference type="Proteomes" id="UP000033434">
    <property type="component" value="Unassembled WGS sequence"/>
</dbReference>
<dbReference type="RefSeq" id="WP_046355435.1">
    <property type="nucleotide sequence ID" value="NZ_AUXW01000138.1"/>
</dbReference>
<dbReference type="EMBL" id="AUXW01000138">
    <property type="protein sequence ID" value="KKE84161.1"/>
    <property type="molecule type" value="Genomic_DNA"/>
</dbReference>
<dbReference type="AlphaFoldDB" id="A0A0F6AEC4"/>
<dbReference type="PATRIC" id="fig|1129367.4.peg.1716"/>
<gene>
    <name evidence="1" type="ORF">N479_09690</name>
</gene>
<organism evidence="1 2">
    <name type="scientific">Pseudoalteromonas luteoviolacea S4054</name>
    <dbReference type="NCBI Taxonomy" id="1129367"/>
    <lineage>
        <taxon>Bacteria</taxon>
        <taxon>Pseudomonadati</taxon>
        <taxon>Pseudomonadota</taxon>
        <taxon>Gammaproteobacteria</taxon>
        <taxon>Alteromonadales</taxon>
        <taxon>Pseudoalteromonadaceae</taxon>
        <taxon>Pseudoalteromonas</taxon>
    </lineage>
</organism>